<dbReference type="GO" id="GO:0042162">
    <property type="term" value="F:telomeric DNA binding"/>
    <property type="evidence" value="ECO:0007669"/>
    <property type="project" value="TreeGrafter"/>
</dbReference>
<comment type="function">
    <text evidence="5">Involved in the regulation of telomere length, clustering and has a specific role in telomere position effect (TPE).</text>
</comment>
<evidence type="ECO:0000256" key="2">
    <source>
        <dbReference type="ARBA" id="ARBA00022454"/>
    </source>
</evidence>
<dbReference type="OrthoDB" id="435460at2759"/>
<dbReference type="SUPFAM" id="SSF46689">
    <property type="entry name" value="Homeodomain-like"/>
    <property type="match status" value="1"/>
</dbReference>
<dbReference type="EMBL" id="CAJVPI010000029">
    <property type="protein sequence ID" value="CAG8461039.1"/>
    <property type="molecule type" value="Genomic_DNA"/>
</dbReference>
<dbReference type="PANTHER" id="PTHR16466:SF6">
    <property type="entry name" value="TELOMERIC REPEAT-BINDING FACTOR 2-INTERACTING PROTEIN 1"/>
    <property type="match status" value="1"/>
</dbReference>
<dbReference type="InterPro" id="IPR015010">
    <property type="entry name" value="TERF2IP_Myb"/>
</dbReference>
<evidence type="ECO:0000259" key="7">
    <source>
        <dbReference type="Pfam" id="PF08914"/>
    </source>
</evidence>
<dbReference type="GO" id="GO:0070187">
    <property type="term" value="C:shelterin complex"/>
    <property type="evidence" value="ECO:0007669"/>
    <property type="project" value="TreeGrafter"/>
</dbReference>
<reference evidence="8" key="1">
    <citation type="submission" date="2021-06" db="EMBL/GenBank/DDBJ databases">
        <authorList>
            <person name="Kallberg Y."/>
            <person name="Tangrot J."/>
            <person name="Rosling A."/>
        </authorList>
    </citation>
    <scope>NUCLEOTIDE SEQUENCE</scope>
    <source>
        <strain evidence="8">BR232B</strain>
    </source>
</reference>
<organism evidence="8 9">
    <name type="scientific">Paraglomus brasilianum</name>
    <dbReference type="NCBI Taxonomy" id="144538"/>
    <lineage>
        <taxon>Eukaryota</taxon>
        <taxon>Fungi</taxon>
        <taxon>Fungi incertae sedis</taxon>
        <taxon>Mucoromycota</taxon>
        <taxon>Glomeromycotina</taxon>
        <taxon>Glomeromycetes</taxon>
        <taxon>Paraglomerales</taxon>
        <taxon>Paraglomeraceae</taxon>
        <taxon>Paraglomus</taxon>
    </lineage>
</organism>
<comment type="subunit">
    <text evidence="5">Homodimer.</text>
</comment>
<feature type="region of interest" description="Disordered" evidence="6">
    <location>
        <begin position="178"/>
        <end position="209"/>
    </location>
</feature>
<comment type="subcellular location">
    <subcellularLocation>
        <location evidence="5">Nucleus</location>
    </subcellularLocation>
    <subcellularLocation>
        <location evidence="5">Chromosome</location>
        <location evidence="5">Telomere</location>
    </subcellularLocation>
</comment>
<evidence type="ECO:0000256" key="5">
    <source>
        <dbReference type="RuleBase" id="RU367107"/>
    </source>
</evidence>
<dbReference type="Pfam" id="PF08914">
    <property type="entry name" value="Myb_Rap1"/>
    <property type="match status" value="1"/>
</dbReference>
<keyword evidence="2 5" id="KW-0158">Chromosome</keyword>
<evidence type="ECO:0000256" key="6">
    <source>
        <dbReference type="SAM" id="MobiDB-lite"/>
    </source>
</evidence>
<keyword evidence="9" id="KW-1185">Reference proteome</keyword>
<evidence type="ECO:0000313" key="9">
    <source>
        <dbReference type="Proteomes" id="UP000789739"/>
    </source>
</evidence>
<proteinExistence type="inferred from homology"/>
<gene>
    <name evidence="8" type="ORF">PBRASI_LOCUS580</name>
</gene>
<dbReference type="InterPro" id="IPR009057">
    <property type="entry name" value="Homeodomain-like_sf"/>
</dbReference>
<dbReference type="AlphaFoldDB" id="A0A9N8YWU9"/>
<keyword evidence="4 5" id="KW-0539">Nucleus</keyword>
<feature type="domain" description="TERF2-interacting telomeric protein 1 Myb" evidence="7">
    <location>
        <begin position="105"/>
        <end position="162"/>
    </location>
</feature>
<name>A0A9N8YWU9_9GLOM</name>
<dbReference type="Proteomes" id="UP000789739">
    <property type="component" value="Unassembled WGS sequence"/>
</dbReference>
<dbReference type="GO" id="GO:0031848">
    <property type="term" value="P:protection from non-homologous end joining at telomere"/>
    <property type="evidence" value="ECO:0007669"/>
    <property type="project" value="TreeGrafter"/>
</dbReference>
<dbReference type="GO" id="GO:0010833">
    <property type="term" value="P:telomere maintenance via telomere lengthening"/>
    <property type="evidence" value="ECO:0007669"/>
    <property type="project" value="UniProtKB-UniRule"/>
</dbReference>
<comment type="caution">
    <text evidence="8">The sequence shown here is derived from an EMBL/GenBank/DDBJ whole genome shotgun (WGS) entry which is preliminary data.</text>
</comment>
<comment type="similarity">
    <text evidence="1 5">Belongs to the RAP1 family.</text>
</comment>
<evidence type="ECO:0000256" key="4">
    <source>
        <dbReference type="ARBA" id="ARBA00023242"/>
    </source>
</evidence>
<evidence type="ECO:0000256" key="3">
    <source>
        <dbReference type="ARBA" id="ARBA00022895"/>
    </source>
</evidence>
<protein>
    <recommendedName>
        <fullName evidence="5">DNA-binding protein RAP1</fullName>
    </recommendedName>
</protein>
<dbReference type="CDD" id="cd11655">
    <property type="entry name" value="rap1_myb-like"/>
    <property type="match status" value="1"/>
</dbReference>
<dbReference type="InterPro" id="IPR039595">
    <property type="entry name" value="TE2IP/Rap1"/>
</dbReference>
<evidence type="ECO:0000256" key="1">
    <source>
        <dbReference type="ARBA" id="ARBA00010467"/>
    </source>
</evidence>
<dbReference type="InterPro" id="IPR036420">
    <property type="entry name" value="BRCT_dom_sf"/>
</dbReference>
<evidence type="ECO:0000313" key="8">
    <source>
        <dbReference type="EMBL" id="CAG8461039.1"/>
    </source>
</evidence>
<dbReference type="Gene3D" id="3.40.50.10190">
    <property type="entry name" value="BRCT domain"/>
    <property type="match status" value="1"/>
</dbReference>
<sequence>MSTTGVQNVNLIFTDSSTGHPYVIYVKKDVPDRDNLMIIIQNHGGVMTEDPRAAQFILANPRKDTTEPGQYSFMFALDSIKEGCLQQPANYLMKVRTRKIGRAHYTKEEDDKLVQFVLEQQRLNSHLKGNEIYKQIEPEFPRHTWHSLRDHALKKIIPNLQHYQQAAPVIEVIEEKSTSQSSPTIQSNSSFDLMSATSPGSSTPISVTTPIATTSTPISTNLGGTYPEYFYSESEAVGTAASAKRRRAELKFGNQSEGPKTRELEWDDRNIMNIFEEHIKKKPGSKKCPLR</sequence>
<feature type="compositionally biased region" description="Low complexity" evidence="6">
    <location>
        <begin position="197"/>
        <end position="209"/>
    </location>
</feature>
<accession>A0A9N8YWU9</accession>
<dbReference type="PANTHER" id="PTHR16466">
    <property type="entry name" value="TELOMERE REPEAT-BINDING FACTOR 2-INTERACTING PROTEIN 1"/>
    <property type="match status" value="1"/>
</dbReference>
<keyword evidence="3 5" id="KW-0779">Telomere</keyword>
<dbReference type="Gene3D" id="1.10.10.60">
    <property type="entry name" value="Homeodomain-like"/>
    <property type="match status" value="1"/>
</dbReference>
<feature type="compositionally biased region" description="Low complexity" evidence="6">
    <location>
        <begin position="178"/>
        <end position="190"/>
    </location>
</feature>